<comment type="caution">
    <text evidence="2">The sequence shown here is derived from an EMBL/GenBank/DDBJ whole genome shotgun (WGS) entry which is preliminary data.</text>
</comment>
<accession>A0A073JT01</accession>
<dbReference type="OrthoDB" id="2921290at2"/>
<dbReference type="EMBL" id="JOTN01000032">
    <property type="protein sequence ID" value="KEK17321.1"/>
    <property type="molecule type" value="Genomic_DNA"/>
</dbReference>
<organism evidence="2 3">
    <name type="scientific">Bacillus manliponensis</name>
    <dbReference type="NCBI Taxonomy" id="574376"/>
    <lineage>
        <taxon>Bacteria</taxon>
        <taxon>Bacillati</taxon>
        <taxon>Bacillota</taxon>
        <taxon>Bacilli</taxon>
        <taxon>Bacillales</taxon>
        <taxon>Bacillaceae</taxon>
        <taxon>Bacillus</taxon>
        <taxon>Bacillus cereus group</taxon>
    </lineage>
</organism>
<keyword evidence="1" id="KW-0472">Membrane</keyword>
<sequence>MANTLIKITTNEPILSQKINEKKPMEVFHTYVSNKYQQLNEFFGIEEILSDRAWYYGTLALMFFLPAATYIISELIF</sequence>
<proteinExistence type="predicted"/>
<reference evidence="2 3" key="1">
    <citation type="submission" date="2014-06" db="EMBL/GenBank/DDBJ databases">
        <title>Draft genome sequence of Bacillus manliponensis JCM 15802 (MCCC 1A00708).</title>
        <authorList>
            <person name="Lai Q."/>
            <person name="Liu Y."/>
            <person name="Shao Z."/>
        </authorList>
    </citation>
    <scope>NUCLEOTIDE SEQUENCE [LARGE SCALE GENOMIC DNA]</scope>
    <source>
        <strain evidence="2 3">JCM 15802</strain>
    </source>
</reference>
<keyword evidence="3" id="KW-1185">Reference proteome</keyword>
<feature type="transmembrane region" description="Helical" evidence="1">
    <location>
        <begin position="53"/>
        <end position="72"/>
    </location>
</feature>
<evidence type="ECO:0000313" key="2">
    <source>
        <dbReference type="EMBL" id="KEK17321.1"/>
    </source>
</evidence>
<keyword evidence="1" id="KW-0812">Transmembrane</keyword>
<dbReference type="AlphaFoldDB" id="A0A073JT01"/>
<dbReference type="Proteomes" id="UP000027822">
    <property type="component" value="Unassembled WGS sequence"/>
</dbReference>
<name>A0A073JT01_9BACI</name>
<dbReference type="RefSeq" id="WP_034643578.1">
    <property type="nucleotide sequence ID" value="NZ_CBCSJC010000026.1"/>
</dbReference>
<keyword evidence="1" id="KW-1133">Transmembrane helix</keyword>
<evidence type="ECO:0000256" key="1">
    <source>
        <dbReference type="SAM" id="Phobius"/>
    </source>
</evidence>
<evidence type="ECO:0000313" key="3">
    <source>
        <dbReference type="Proteomes" id="UP000027822"/>
    </source>
</evidence>
<evidence type="ECO:0008006" key="4">
    <source>
        <dbReference type="Google" id="ProtNLM"/>
    </source>
</evidence>
<dbReference type="STRING" id="574376.BAMA_15640"/>
<protein>
    <recommendedName>
        <fullName evidence="4">DUF3961 domain-containing protein</fullName>
    </recommendedName>
</protein>
<gene>
    <name evidence="2" type="ORF">BAMA_15640</name>
</gene>